<feature type="transmembrane region" description="Helical" evidence="9">
    <location>
        <begin position="177"/>
        <end position="200"/>
    </location>
</feature>
<keyword evidence="2 8" id="KW-0813">Transport</keyword>
<dbReference type="GO" id="GO:0005886">
    <property type="term" value="C:plasma membrane"/>
    <property type="evidence" value="ECO:0007669"/>
    <property type="project" value="UniProtKB-SubCell"/>
</dbReference>
<dbReference type="InterPro" id="IPR003352">
    <property type="entry name" value="PTS_EIIC"/>
</dbReference>
<evidence type="ECO:0000256" key="4">
    <source>
        <dbReference type="ARBA" id="ARBA00022597"/>
    </source>
</evidence>
<feature type="transmembrane region" description="Helical" evidence="9">
    <location>
        <begin position="383"/>
        <end position="406"/>
    </location>
</feature>
<feature type="transmembrane region" description="Helical" evidence="9">
    <location>
        <begin position="73"/>
        <end position="93"/>
    </location>
</feature>
<dbReference type="PATRIC" id="fig|698948.3.peg.2468"/>
<gene>
    <name evidence="11" type="ORF">Thethe_02481</name>
</gene>
<feature type="transmembrane region" description="Helical" evidence="9">
    <location>
        <begin position="280"/>
        <end position="304"/>
    </location>
</feature>
<dbReference type="GO" id="GO:0009401">
    <property type="term" value="P:phosphoenolpyruvate-dependent sugar phosphotransferase system"/>
    <property type="evidence" value="ECO:0007669"/>
    <property type="project" value="InterPro"/>
</dbReference>
<dbReference type="InterPro" id="IPR004501">
    <property type="entry name" value="PTS_EIIC_3"/>
</dbReference>
<dbReference type="EMBL" id="CP003066">
    <property type="protein sequence ID" value="AGB20048.1"/>
    <property type="molecule type" value="Genomic_DNA"/>
</dbReference>
<feature type="transmembrane region" description="Helical" evidence="9">
    <location>
        <begin position="100"/>
        <end position="121"/>
    </location>
</feature>
<evidence type="ECO:0000256" key="9">
    <source>
        <dbReference type="SAM" id="Phobius"/>
    </source>
</evidence>
<feature type="domain" description="PTS EIIC type-3" evidence="10">
    <location>
        <begin position="8"/>
        <end position="408"/>
    </location>
</feature>
<evidence type="ECO:0000256" key="7">
    <source>
        <dbReference type="ARBA" id="ARBA00023136"/>
    </source>
</evidence>
<dbReference type="InterPro" id="IPR004796">
    <property type="entry name" value="PTS_IIC_cello"/>
</dbReference>
<feature type="transmembrane region" description="Helical" evidence="9">
    <location>
        <begin position="247"/>
        <end position="268"/>
    </location>
</feature>
<evidence type="ECO:0000256" key="1">
    <source>
        <dbReference type="ARBA" id="ARBA00004651"/>
    </source>
</evidence>
<reference evidence="11 12" key="1">
    <citation type="submission" date="2012-03" db="EMBL/GenBank/DDBJ databases">
        <title>Complete sequence of chromosome of Thermoanaerobacterium thermosaccharolyticum M0795.</title>
        <authorList>
            <consortium name="US DOE Joint Genome Institute"/>
            <person name="Lucas S."/>
            <person name="Han J."/>
            <person name="Lapidus A."/>
            <person name="Cheng J.-F."/>
            <person name="Goodwin L."/>
            <person name="Pitluck S."/>
            <person name="Peters L."/>
            <person name="Teshima H."/>
            <person name="Detter J.C."/>
            <person name="Han C."/>
            <person name="Tapia R."/>
            <person name="Land M."/>
            <person name="Hauser L."/>
            <person name="Kyrpides N."/>
            <person name="Ivanova N."/>
            <person name="Pagani I."/>
            <person name="Feinberg L."/>
            <person name="Folden J."/>
            <person name="Hogsett D."/>
            <person name="Shaw J."/>
            <person name="Woyke T."/>
        </authorList>
    </citation>
    <scope>NUCLEOTIDE SEQUENCE [LARGE SCALE GENOMIC DNA]</scope>
    <source>
        <strain evidence="11 12">M0795</strain>
    </source>
</reference>
<dbReference type="GO" id="GO:0008982">
    <property type="term" value="F:protein-N(PI)-phosphohistidine-sugar phosphotransferase activity"/>
    <property type="evidence" value="ECO:0007669"/>
    <property type="project" value="UniProtKB-UniRule"/>
</dbReference>
<accession>L0IMF6</accession>
<keyword evidence="6 9" id="KW-1133">Transmembrane helix</keyword>
<dbReference type="GO" id="GO:1901264">
    <property type="term" value="P:carbohydrate derivative transport"/>
    <property type="evidence" value="ECO:0007669"/>
    <property type="project" value="TreeGrafter"/>
</dbReference>
<keyword evidence="4 8" id="KW-0762">Sugar transport</keyword>
<feature type="transmembrane region" description="Helical" evidence="9">
    <location>
        <begin position="220"/>
        <end position="240"/>
    </location>
</feature>
<dbReference type="PIRSF" id="PIRSF006351">
    <property type="entry name" value="PTS_EIIC-Cellobiose"/>
    <property type="match status" value="1"/>
</dbReference>
<evidence type="ECO:0000256" key="8">
    <source>
        <dbReference type="PIRNR" id="PIRNR006351"/>
    </source>
</evidence>
<organism evidence="11 12">
    <name type="scientific">Thermoanaerobacterium thermosaccharolyticum M0795</name>
    <dbReference type="NCBI Taxonomy" id="698948"/>
    <lineage>
        <taxon>Bacteria</taxon>
        <taxon>Bacillati</taxon>
        <taxon>Bacillota</taxon>
        <taxon>Clostridia</taxon>
        <taxon>Thermoanaerobacterales</taxon>
        <taxon>Thermoanaerobacteraceae</taxon>
        <taxon>Thermoanaerobacterium</taxon>
    </lineage>
</organism>
<dbReference type="KEGG" id="tto:Thethe_02481"/>
<feature type="transmembrane region" description="Helical" evidence="9">
    <location>
        <begin position="133"/>
        <end position="157"/>
    </location>
</feature>
<protein>
    <recommendedName>
        <fullName evidence="8">Permease IIC component</fullName>
    </recommendedName>
</protein>
<evidence type="ECO:0000256" key="2">
    <source>
        <dbReference type="ARBA" id="ARBA00022448"/>
    </source>
</evidence>
<evidence type="ECO:0000313" key="12">
    <source>
        <dbReference type="Proteomes" id="UP000010845"/>
    </source>
</evidence>
<proteinExistence type="predicted"/>
<evidence type="ECO:0000256" key="3">
    <source>
        <dbReference type="ARBA" id="ARBA00022475"/>
    </source>
</evidence>
<evidence type="ECO:0000256" key="5">
    <source>
        <dbReference type="ARBA" id="ARBA00022692"/>
    </source>
</evidence>
<dbReference type="AlphaFoldDB" id="L0IMF6"/>
<evidence type="ECO:0000313" key="11">
    <source>
        <dbReference type="EMBL" id="AGB20048.1"/>
    </source>
</evidence>
<evidence type="ECO:0000259" key="10">
    <source>
        <dbReference type="PROSITE" id="PS51105"/>
    </source>
</evidence>
<keyword evidence="7 8" id="KW-0472">Membrane</keyword>
<dbReference type="Pfam" id="PF02378">
    <property type="entry name" value="PTS_EIIC"/>
    <property type="match status" value="1"/>
</dbReference>
<feature type="transmembrane region" description="Helical" evidence="9">
    <location>
        <begin position="341"/>
        <end position="363"/>
    </location>
</feature>
<dbReference type="PANTHER" id="PTHR33989">
    <property type="match status" value="1"/>
</dbReference>
<dbReference type="HOGENOM" id="CLU_029688_1_0_9"/>
<comment type="subcellular location">
    <subcellularLocation>
        <location evidence="1">Cell membrane</location>
        <topology evidence="1">Multi-pass membrane protein</topology>
    </subcellularLocation>
</comment>
<dbReference type="NCBIfam" id="TIGR00410">
    <property type="entry name" value="lacE"/>
    <property type="match status" value="1"/>
</dbReference>
<feature type="transmembrane region" description="Helical" evidence="9">
    <location>
        <begin position="33"/>
        <end position="53"/>
    </location>
</feature>
<dbReference type="RefSeq" id="WP_015312487.1">
    <property type="nucleotide sequence ID" value="NC_019970.1"/>
</dbReference>
<dbReference type="PROSITE" id="PS51105">
    <property type="entry name" value="PTS_EIIC_TYPE_3"/>
    <property type="match status" value="1"/>
</dbReference>
<sequence length="423" mass="46663">MTKLQNIVEGWISPLAVKFASNRYIVAIKDGMISSLPFMIVGSFFTIIAKFPYQPYLKWLETTGFDRLLSIPISATLNILAIIVAFFTAYGFAKNDGIDAISVGILSVVSFLIITPLNIIVGKKSVEAIPFDYLGAKGLFAALIVGLLAASISSMIIKRGWTIKMPRGVPENIQKSFSALIPAILVTTIFLSMRIGFYYTPFNNLHDFIYKMLQKPLMKIGGTPLAVIVVIILNSLFWFFGIHSLAINSIVLPILTALDLENLAAFQHGLVIPHISTWRFFYITTKIGGTGSLLGLCIYMVFYAKSKRYKTLGKLALPATIFNVNEPLVFGIPIMLNPIMLIPFIFVPVVCYIISYVAVLVGIVNPVIGLQLPMETPAIISGFLQGGTSFAILQVVLIIISTLLYIPFFNIMDRQAAEEEKRS</sequence>
<dbReference type="PANTHER" id="PTHR33989:SF4">
    <property type="entry name" value="PTS SYSTEM N,N'-DIACETYLCHITOBIOSE-SPECIFIC EIIC COMPONENT"/>
    <property type="match status" value="1"/>
</dbReference>
<comment type="function">
    <text evidence="8">The phosphoenolpyruvate-dependent sugar phosphotransferase system (PTS), a major carbohydrate active -transport system, catalyzes the phosphorylation of incoming sugar substrates concomitant with their translocation across the cell membrane.</text>
</comment>
<evidence type="ECO:0000256" key="6">
    <source>
        <dbReference type="ARBA" id="ARBA00022989"/>
    </source>
</evidence>
<name>L0IMF6_THETR</name>
<dbReference type="Proteomes" id="UP000010845">
    <property type="component" value="Chromosome"/>
</dbReference>
<dbReference type="InterPro" id="IPR051088">
    <property type="entry name" value="PTS_Sugar-EIIC/EIIB"/>
</dbReference>
<keyword evidence="3 8" id="KW-1003">Cell membrane</keyword>
<keyword evidence="5 9" id="KW-0812">Transmembrane</keyword>